<accession>A0A9D4JU87</accession>
<dbReference type="Proteomes" id="UP000828390">
    <property type="component" value="Unassembled WGS sequence"/>
</dbReference>
<dbReference type="AlphaFoldDB" id="A0A9D4JU87"/>
<sequence length="67" mass="7427">MSTVNIWLEPNGVGASLGVLYGLHIGLPYTPLVPDILGADLTPEIHHHMIPSSQVHRGLKKMRERVY</sequence>
<dbReference type="EMBL" id="JAIWYP010000005">
    <property type="protein sequence ID" value="KAH3824361.1"/>
    <property type="molecule type" value="Genomic_DNA"/>
</dbReference>
<comment type="caution">
    <text evidence="1">The sequence shown here is derived from an EMBL/GenBank/DDBJ whole genome shotgun (WGS) entry which is preliminary data.</text>
</comment>
<reference evidence="1" key="1">
    <citation type="journal article" date="2019" name="bioRxiv">
        <title>The Genome of the Zebra Mussel, Dreissena polymorpha: A Resource for Invasive Species Research.</title>
        <authorList>
            <person name="McCartney M.A."/>
            <person name="Auch B."/>
            <person name="Kono T."/>
            <person name="Mallez S."/>
            <person name="Zhang Y."/>
            <person name="Obille A."/>
            <person name="Becker A."/>
            <person name="Abrahante J.E."/>
            <person name="Garbe J."/>
            <person name="Badalamenti J.P."/>
            <person name="Herman A."/>
            <person name="Mangelson H."/>
            <person name="Liachko I."/>
            <person name="Sullivan S."/>
            <person name="Sone E.D."/>
            <person name="Koren S."/>
            <person name="Silverstein K.A.T."/>
            <person name="Beckman K.B."/>
            <person name="Gohl D.M."/>
        </authorList>
    </citation>
    <scope>NUCLEOTIDE SEQUENCE</scope>
    <source>
        <strain evidence="1">Duluth1</strain>
        <tissue evidence="1">Whole animal</tissue>
    </source>
</reference>
<organism evidence="1 2">
    <name type="scientific">Dreissena polymorpha</name>
    <name type="common">Zebra mussel</name>
    <name type="synonym">Mytilus polymorpha</name>
    <dbReference type="NCBI Taxonomy" id="45954"/>
    <lineage>
        <taxon>Eukaryota</taxon>
        <taxon>Metazoa</taxon>
        <taxon>Spiralia</taxon>
        <taxon>Lophotrochozoa</taxon>
        <taxon>Mollusca</taxon>
        <taxon>Bivalvia</taxon>
        <taxon>Autobranchia</taxon>
        <taxon>Heteroconchia</taxon>
        <taxon>Euheterodonta</taxon>
        <taxon>Imparidentia</taxon>
        <taxon>Neoheterodontei</taxon>
        <taxon>Myida</taxon>
        <taxon>Dreissenoidea</taxon>
        <taxon>Dreissenidae</taxon>
        <taxon>Dreissena</taxon>
    </lineage>
</organism>
<name>A0A9D4JU87_DREPO</name>
<proteinExistence type="predicted"/>
<keyword evidence="2" id="KW-1185">Reference proteome</keyword>
<protein>
    <submittedName>
        <fullName evidence="1">Uncharacterized protein</fullName>
    </submittedName>
</protein>
<evidence type="ECO:0000313" key="2">
    <source>
        <dbReference type="Proteomes" id="UP000828390"/>
    </source>
</evidence>
<reference evidence="1" key="2">
    <citation type="submission" date="2020-11" db="EMBL/GenBank/DDBJ databases">
        <authorList>
            <person name="McCartney M.A."/>
            <person name="Auch B."/>
            <person name="Kono T."/>
            <person name="Mallez S."/>
            <person name="Becker A."/>
            <person name="Gohl D.M."/>
            <person name="Silverstein K.A.T."/>
            <person name="Koren S."/>
            <person name="Bechman K.B."/>
            <person name="Herman A."/>
            <person name="Abrahante J.E."/>
            <person name="Garbe J."/>
        </authorList>
    </citation>
    <scope>NUCLEOTIDE SEQUENCE</scope>
    <source>
        <strain evidence="1">Duluth1</strain>
        <tissue evidence="1">Whole animal</tissue>
    </source>
</reference>
<gene>
    <name evidence="1" type="ORF">DPMN_126196</name>
</gene>
<evidence type="ECO:0000313" key="1">
    <source>
        <dbReference type="EMBL" id="KAH3824361.1"/>
    </source>
</evidence>